<dbReference type="PANTHER" id="PTHR11076:SF34">
    <property type="entry name" value="PROTEIN UMUC"/>
    <property type="match status" value="1"/>
</dbReference>
<dbReference type="Proteomes" id="UP000219281">
    <property type="component" value="Unassembled WGS sequence"/>
</dbReference>
<evidence type="ECO:0000256" key="1">
    <source>
        <dbReference type="ARBA" id="ARBA00010945"/>
    </source>
</evidence>
<dbReference type="Gene3D" id="3.30.70.270">
    <property type="match status" value="1"/>
</dbReference>
<dbReference type="Pfam" id="PF11799">
    <property type="entry name" value="IMS_C"/>
    <property type="match status" value="1"/>
</dbReference>
<evidence type="ECO:0000256" key="5">
    <source>
        <dbReference type="ARBA" id="ARBA00023236"/>
    </source>
</evidence>
<evidence type="ECO:0000313" key="7">
    <source>
        <dbReference type="EMBL" id="SOD14006.1"/>
    </source>
</evidence>
<gene>
    <name evidence="7" type="ORF">SAMN06297358_1355</name>
</gene>
<dbReference type="Pfam" id="PF13438">
    <property type="entry name" value="DUF4113"/>
    <property type="match status" value="1"/>
</dbReference>
<dbReference type="InterPro" id="IPR043502">
    <property type="entry name" value="DNA/RNA_pol_sf"/>
</dbReference>
<dbReference type="InterPro" id="IPR043128">
    <property type="entry name" value="Rev_trsase/Diguanyl_cyclase"/>
</dbReference>
<dbReference type="InterPro" id="IPR025188">
    <property type="entry name" value="DUF4113"/>
</dbReference>
<dbReference type="GO" id="GO:0042276">
    <property type="term" value="P:error-prone translesion synthesis"/>
    <property type="evidence" value="ECO:0007669"/>
    <property type="project" value="TreeGrafter"/>
</dbReference>
<dbReference type="GO" id="GO:0009432">
    <property type="term" value="P:SOS response"/>
    <property type="evidence" value="ECO:0007669"/>
    <property type="project" value="UniProtKB-KW"/>
</dbReference>
<organism evidence="7 8">
    <name type="scientific">Pedobacter xixiisoli</name>
    <dbReference type="NCBI Taxonomy" id="1476464"/>
    <lineage>
        <taxon>Bacteria</taxon>
        <taxon>Pseudomonadati</taxon>
        <taxon>Bacteroidota</taxon>
        <taxon>Sphingobacteriia</taxon>
        <taxon>Sphingobacteriales</taxon>
        <taxon>Sphingobacteriaceae</taxon>
        <taxon>Pedobacter</taxon>
    </lineage>
</organism>
<dbReference type="PANTHER" id="PTHR11076">
    <property type="entry name" value="DNA REPAIR POLYMERASE UMUC / TRANSFERASE FAMILY MEMBER"/>
    <property type="match status" value="1"/>
</dbReference>
<dbReference type="InterPro" id="IPR017961">
    <property type="entry name" value="DNA_pol_Y-fam_little_finger"/>
</dbReference>
<dbReference type="GO" id="GO:0006281">
    <property type="term" value="P:DNA repair"/>
    <property type="evidence" value="ECO:0007669"/>
    <property type="project" value="UniProtKB-KW"/>
</dbReference>
<dbReference type="GO" id="GO:0003887">
    <property type="term" value="F:DNA-directed DNA polymerase activity"/>
    <property type="evidence" value="ECO:0007669"/>
    <property type="project" value="TreeGrafter"/>
</dbReference>
<evidence type="ECO:0000259" key="6">
    <source>
        <dbReference type="PROSITE" id="PS50173"/>
    </source>
</evidence>
<evidence type="ECO:0000256" key="4">
    <source>
        <dbReference type="ARBA" id="ARBA00023204"/>
    </source>
</evidence>
<dbReference type="CDD" id="cd01700">
    <property type="entry name" value="PolY_Pol_V_umuC"/>
    <property type="match status" value="1"/>
</dbReference>
<evidence type="ECO:0000256" key="2">
    <source>
        <dbReference type="ARBA" id="ARBA00022763"/>
    </source>
</evidence>
<keyword evidence="4" id="KW-0234">DNA repair</keyword>
<dbReference type="PROSITE" id="PS50173">
    <property type="entry name" value="UMUC"/>
    <property type="match status" value="1"/>
</dbReference>
<dbReference type="GO" id="GO:0003684">
    <property type="term" value="F:damaged DNA binding"/>
    <property type="evidence" value="ECO:0007669"/>
    <property type="project" value="InterPro"/>
</dbReference>
<accession>A0A285ZWJ7</accession>
<reference evidence="8" key="1">
    <citation type="submission" date="2017-09" db="EMBL/GenBank/DDBJ databases">
        <authorList>
            <person name="Varghese N."/>
            <person name="Submissions S."/>
        </authorList>
    </citation>
    <scope>NUCLEOTIDE SEQUENCE [LARGE SCALE GENOMIC DNA]</scope>
    <source>
        <strain evidence="8">CGMCC 1.12803</strain>
    </source>
</reference>
<dbReference type="SUPFAM" id="SSF56672">
    <property type="entry name" value="DNA/RNA polymerases"/>
    <property type="match status" value="1"/>
</dbReference>
<keyword evidence="2" id="KW-0227">DNA damage</keyword>
<protein>
    <submittedName>
        <fullName evidence="7">DNA polymerase V</fullName>
    </submittedName>
</protein>
<comment type="similarity">
    <text evidence="1">Belongs to the DNA polymerase type-Y family.</text>
</comment>
<feature type="domain" description="UmuC" evidence="6">
    <location>
        <begin position="2"/>
        <end position="184"/>
    </location>
</feature>
<dbReference type="AlphaFoldDB" id="A0A285ZWJ7"/>
<dbReference type="GO" id="GO:0005829">
    <property type="term" value="C:cytosol"/>
    <property type="evidence" value="ECO:0007669"/>
    <property type="project" value="TreeGrafter"/>
</dbReference>
<keyword evidence="8" id="KW-1185">Reference proteome</keyword>
<dbReference type="InterPro" id="IPR001126">
    <property type="entry name" value="UmuC"/>
</dbReference>
<sequence length="422" mass="48395">MVVLIDSNNFYVSVERAFQPYLKNVAGCVMSNGDGCAIALSNEAKQLGIKRGTPFFELRDMLNQGKVWWRSSNYTLYQDMMRRITKIIKRSFPDQEIYSIDECFCDVSGHRYENLEDKGVELRARILKWVGVPVGIGIAPNRTLAKIANKLSKNTETGVFMMDTPAKIEEGLKATEIDDVWGIGPRYAIKLIQEGVYTAWDFIQLPEDYVLKLMTIQGRRTYRELKGEKCMPMEYDRPDKQAIATARSFRGFERELPPMEEALANYVANAALKLRSQRSVCAKIFVYAHTSRFAVITDRYSAGQEIKLEVATNDTALLIKEAVRALRMIFVKGYRYQKVGIELKELKPENQVQSSLFDRVDAGKNEKMQKALRAIDGMNAVYGKDTVRYAVMGYEKKWFMKQEYLSRKFTTRLEDIIVVKAV</sequence>
<proteinExistence type="inferred from homology"/>
<evidence type="ECO:0000313" key="8">
    <source>
        <dbReference type="Proteomes" id="UP000219281"/>
    </source>
</evidence>
<keyword evidence="5" id="KW-0742">SOS response</keyword>
<name>A0A285ZWJ7_9SPHI</name>
<dbReference type="EMBL" id="OCMT01000002">
    <property type="protein sequence ID" value="SOD14006.1"/>
    <property type="molecule type" value="Genomic_DNA"/>
</dbReference>
<dbReference type="Pfam" id="PF00817">
    <property type="entry name" value="IMS"/>
    <property type="match status" value="1"/>
</dbReference>
<dbReference type="Gene3D" id="3.40.1170.60">
    <property type="match status" value="1"/>
</dbReference>
<dbReference type="InterPro" id="IPR050116">
    <property type="entry name" value="DNA_polymerase-Y"/>
</dbReference>
<evidence type="ECO:0000256" key="3">
    <source>
        <dbReference type="ARBA" id="ARBA00023199"/>
    </source>
</evidence>
<keyword evidence="3" id="KW-0741">SOS mutagenesis</keyword>